<feature type="compositionally biased region" description="Low complexity" evidence="1">
    <location>
        <begin position="185"/>
        <end position="210"/>
    </location>
</feature>
<dbReference type="InterPro" id="IPR019554">
    <property type="entry name" value="Soluble_ligand-bd"/>
</dbReference>
<keyword evidence="2" id="KW-1133">Transmembrane helix</keyword>
<keyword evidence="2" id="KW-0812">Transmembrane</keyword>
<feature type="compositionally biased region" description="Basic and acidic residues" evidence="1">
    <location>
        <begin position="1"/>
        <end position="12"/>
    </location>
</feature>
<sequence>MDLWEDGQKDETWMDGDAPLEPLDGEVPLGPGAVSGEGPRRRQRRAGYAAAFVLGTLVCAGVSFFLHSSPAGAGAAGASAANSGAQAGSVRAPQGGEASEAANGIVIDIQGDVHHPGVYTLAPNARVKDAVQAAGGYLHAADAQNVNEAAPLNDGTEVVIPASGSAAPSPAAPPAGAGGEGSGGASTASSALAAPAGGSSGAGASAPGPGTQQIDLNTADLATLETLPDIGPTRAAAILAYRTAHGPFPSVQAVQDVHGIGPTIYSHIAPYLYVGRAQSSSTTYNG</sequence>
<dbReference type="PANTHER" id="PTHR21180">
    <property type="entry name" value="ENDONUCLEASE/EXONUCLEASE/PHOSPHATASE FAMILY DOMAIN-CONTAINING PROTEIN 1"/>
    <property type="match status" value="1"/>
</dbReference>
<comment type="caution">
    <text evidence="4">The sequence shown here is derived from an EMBL/GenBank/DDBJ whole genome shotgun (WGS) entry which is preliminary data.</text>
</comment>
<feature type="region of interest" description="Disordered" evidence="1">
    <location>
        <begin position="161"/>
        <end position="214"/>
    </location>
</feature>
<dbReference type="InterPro" id="IPR051675">
    <property type="entry name" value="Endo/Exo/Phosphatase_dom_1"/>
</dbReference>
<evidence type="ECO:0000313" key="4">
    <source>
        <dbReference type="EMBL" id="MDQ0190500.1"/>
    </source>
</evidence>
<dbReference type="Pfam" id="PF12836">
    <property type="entry name" value="HHH_3"/>
    <property type="match status" value="1"/>
</dbReference>
<accession>A0ABT9XJN4</accession>
<organism evidence="4 5">
    <name type="scientific">Alicyclobacillus cycloheptanicus</name>
    <dbReference type="NCBI Taxonomy" id="1457"/>
    <lineage>
        <taxon>Bacteria</taxon>
        <taxon>Bacillati</taxon>
        <taxon>Bacillota</taxon>
        <taxon>Bacilli</taxon>
        <taxon>Bacillales</taxon>
        <taxon>Alicyclobacillaceae</taxon>
        <taxon>Alicyclobacillus</taxon>
    </lineage>
</organism>
<evidence type="ECO:0000256" key="1">
    <source>
        <dbReference type="SAM" id="MobiDB-lite"/>
    </source>
</evidence>
<reference evidence="4 5" key="1">
    <citation type="submission" date="2023-07" db="EMBL/GenBank/DDBJ databases">
        <title>Genomic Encyclopedia of Type Strains, Phase IV (KMG-IV): sequencing the most valuable type-strain genomes for metagenomic binning, comparative biology and taxonomic classification.</title>
        <authorList>
            <person name="Goeker M."/>
        </authorList>
    </citation>
    <scope>NUCLEOTIDE SEQUENCE [LARGE SCALE GENOMIC DNA]</scope>
    <source>
        <strain evidence="4 5">DSM 4006</strain>
    </source>
</reference>
<feature type="domain" description="Soluble ligand binding" evidence="3">
    <location>
        <begin position="106"/>
        <end position="160"/>
    </location>
</feature>
<evidence type="ECO:0000259" key="3">
    <source>
        <dbReference type="Pfam" id="PF10531"/>
    </source>
</evidence>
<proteinExistence type="predicted"/>
<name>A0ABT9XJN4_9BACL</name>
<feature type="region of interest" description="Disordered" evidence="1">
    <location>
        <begin position="1"/>
        <end position="41"/>
    </location>
</feature>
<protein>
    <submittedName>
        <fullName evidence="4">Competence protein ComEA</fullName>
    </submittedName>
</protein>
<dbReference type="EMBL" id="JAUSTP010000019">
    <property type="protein sequence ID" value="MDQ0190500.1"/>
    <property type="molecule type" value="Genomic_DNA"/>
</dbReference>
<dbReference type="RefSeq" id="WP_274455429.1">
    <property type="nucleotide sequence ID" value="NZ_CP067097.1"/>
</dbReference>
<dbReference type="InterPro" id="IPR010994">
    <property type="entry name" value="RuvA_2-like"/>
</dbReference>
<dbReference type="Gene3D" id="3.10.560.10">
    <property type="entry name" value="Outer membrane lipoprotein wza domain like"/>
    <property type="match status" value="1"/>
</dbReference>
<evidence type="ECO:0000313" key="5">
    <source>
        <dbReference type="Proteomes" id="UP001232973"/>
    </source>
</evidence>
<keyword evidence="5" id="KW-1185">Reference proteome</keyword>
<dbReference type="SUPFAM" id="SSF47781">
    <property type="entry name" value="RuvA domain 2-like"/>
    <property type="match status" value="1"/>
</dbReference>
<dbReference type="Pfam" id="PF10531">
    <property type="entry name" value="SLBB"/>
    <property type="match status" value="1"/>
</dbReference>
<dbReference type="Proteomes" id="UP001232973">
    <property type="component" value="Unassembled WGS sequence"/>
</dbReference>
<feature type="transmembrane region" description="Helical" evidence="2">
    <location>
        <begin position="46"/>
        <end position="66"/>
    </location>
</feature>
<gene>
    <name evidence="4" type="ORF">J2S03_002365</name>
</gene>
<dbReference type="Gene3D" id="1.10.150.320">
    <property type="entry name" value="Photosystem II 12 kDa extrinsic protein"/>
    <property type="match status" value="1"/>
</dbReference>
<dbReference type="PANTHER" id="PTHR21180:SF32">
    <property type="entry name" value="ENDONUCLEASE_EXONUCLEASE_PHOSPHATASE FAMILY DOMAIN-CONTAINING PROTEIN 1"/>
    <property type="match status" value="1"/>
</dbReference>
<evidence type="ECO:0000256" key="2">
    <source>
        <dbReference type="SAM" id="Phobius"/>
    </source>
</evidence>
<keyword evidence="2" id="KW-0472">Membrane</keyword>